<evidence type="ECO:0000256" key="1">
    <source>
        <dbReference type="ARBA" id="ARBA00006987"/>
    </source>
</evidence>
<name>A0A368XHZ7_9BURK</name>
<dbReference type="Proteomes" id="UP000252884">
    <property type="component" value="Unassembled WGS sequence"/>
</dbReference>
<reference evidence="3 4" key="1">
    <citation type="submission" date="2018-07" db="EMBL/GenBank/DDBJ databases">
        <title>Genomic Encyclopedia of Type Strains, Phase IV (KMG-IV): sequencing the most valuable type-strain genomes for metagenomic binning, comparative biology and taxonomic classification.</title>
        <authorList>
            <person name="Goeker M."/>
        </authorList>
    </citation>
    <scope>NUCLEOTIDE SEQUENCE [LARGE SCALE GENOMIC DNA]</scope>
    <source>
        <strain evidence="3 4">DSM 21634</strain>
    </source>
</reference>
<dbReference type="SUPFAM" id="SSF53850">
    <property type="entry name" value="Periplasmic binding protein-like II"/>
    <property type="match status" value="1"/>
</dbReference>
<dbReference type="PANTHER" id="PTHR42928:SF5">
    <property type="entry name" value="BLR1237 PROTEIN"/>
    <property type="match status" value="1"/>
</dbReference>
<dbReference type="Gene3D" id="3.40.190.150">
    <property type="entry name" value="Bordetella uptake gene, domain 1"/>
    <property type="match status" value="1"/>
</dbReference>
<organism evidence="3 4">
    <name type="scientific">Pseudorhodoferax soli</name>
    <dbReference type="NCBI Taxonomy" id="545864"/>
    <lineage>
        <taxon>Bacteria</taxon>
        <taxon>Pseudomonadati</taxon>
        <taxon>Pseudomonadota</taxon>
        <taxon>Betaproteobacteria</taxon>
        <taxon>Burkholderiales</taxon>
        <taxon>Comamonadaceae</taxon>
    </lineage>
</organism>
<dbReference type="Gene3D" id="3.40.190.10">
    <property type="entry name" value="Periplasmic binding protein-like II"/>
    <property type="match status" value="1"/>
</dbReference>
<protein>
    <submittedName>
        <fullName evidence="3">Tripartite-type tricarboxylate transporter receptor subunit TctC</fullName>
    </submittedName>
</protein>
<dbReference type="Pfam" id="PF03401">
    <property type="entry name" value="TctC"/>
    <property type="match status" value="1"/>
</dbReference>
<dbReference type="PROSITE" id="PS51318">
    <property type="entry name" value="TAT"/>
    <property type="match status" value="1"/>
</dbReference>
<evidence type="ECO:0000313" key="4">
    <source>
        <dbReference type="Proteomes" id="UP000252884"/>
    </source>
</evidence>
<keyword evidence="4" id="KW-1185">Reference proteome</keyword>
<comment type="caution">
    <text evidence="3">The sequence shown here is derived from an EMBL/GenBank/DDBJ whole genome shotgun (WGS) entry which is preliminary data.</text>
</comment>
<keyword evidence="3" id="KW-0675">Receptor</keyword>
<dbReference type="PANTHER" id="PTHR42928">
    <property type="entry name" value="TRICARBOXYLATE-BINDING PROTEIN"/>
    <property type="match status" value="1"/>
</dbReference>
<dbReference type="InterPro" id="IPR005064">
    <property type="entry name" value="BUG"/>
</dbReference>
<evidence type="ECO:0000313" key="3">
    <source>
        <dbReference type="EMBL" id="RCW66806.1"/>
    </source>
</evidence>
<comment type="similarity">
    <text evidence="1">Belongs to the UPF0065 (bug) family.</text>
</comment>
<feature type="chain" id="PRO_5016703706" evidence="2">
    <location>
        <begin position="31"/>
        <end position="325"/>
    </location>
</feature>
<dbReference type="CDD" id="cd13578">
    <property type="entry name" value="PBP2_Bug27"/>
    <property type="match status" value="1"/>
</dbReference>
<evidence type="ECO:0000256" key="2">
    <source>
        <dbReference type="SAM" id="SignalP"/>
    </source>
</evidence>
<accession>A0A368XHZ7</accession>
<dbReference type="InterPro" id="IPR006311">
    <property type="entry name" value="TAT_signal"/>
</dbReference>
<dbReference type="AlphaFoldDB" id="A0A368XHZ7"/>
<proteinExistence type="inferred from homology"/>
<sequence length="325" mass="34743">MPHPFHRPVRRGLLAGLLGAAALAAAPAWAQQQPVRLVVGYAAGGPVDTAARQFAQVFGRELGRTVIVENKAGVAGALGGEAVARATPDGSVLYFGASPTLTISPHVIKTMPFDTVKDLTPLSPVLTYANALVINKDLPIKTLKELIAYAKANPGKVSYGSAGMGASNHLSGELFAKQSGLTMTHVPYKGNAPAMTDVIGGQLTMMFDIVSTARNYIQTGRVHPLVVTSRTRNASLPDVPTMREAGLPGYEVIGWYGVYGPAHMKTEQVALVNTAVNRTLADEGLRKLWAEQGYDMWNGAPAVLAEQQRKDLEMWRGVTKDIKFE</sequence>
<keyword evidence="2" id="KW-0732">Signal</keyword>
<gene>
    <name evidence="3" type="ORF">DES41_110171</name>
</gene>
<dbReference type="InterPro" id="IPR042100">
    <property type="entry name" value="Bug_dom1"/>
</dbReference>
<dbReference type="RefSeq" id="WP_114471313.1">
    <property type="nucleotide sequence ID" value="NZ_QPJK01000010.1"/>
</dbReference>
<dbReference type="EMBL" id="QPJK01000010">
    <property type="protein sequence ID" value="RCW66806.1"/>
    <property type="molecule type" value="Genomic_DNA"/>
</dbReference>
<dbReference type="OrthoDB" id="8678477at2"/>
<feature type="signal peptide" evidence="2">
    <location>
        <begin position="1"/>
        <end position="30"/>
    </location>
</feature>
<dbReference type="PIRSF" id="PIRSF017082">
    <property type="entry name" value="YflP"/>
    <property type="match status" value="1"/>
</dbReference>